<organism evidence="2 3">
    <name type="scientific">Funneliformis geosporum</name>
    <dbReference type="NCBI Taxonomy" id="1117311"/>
    <lineage>
        <taxon>Eukaryota</taxon>
        <taxon>Fungi</taxon>
        <taxon>Fungi incertae sedis</taxon>
        <taxon>Mucoromycota</taxon>
        <taxon>Glomeromycotina</taxon>
        <taxon>Glomeromycetes</taxon>
        <taxon>Glomerales</taxon>
        <taxon>Glomeraceae</taxon>
        <taxon>Funneliformis</taxon>
    </lineage>
</organism>
<gene>
    <name evidence="2" type="ORF">FWILDA_LOCUS7869</name>
</gene>
<comment type="caution">
    <text evidence="2">The sequence shown here is derived from an EMBL/GenBank/DDBJ whole genome shotgun (WGS) entry which is preliminary data.</text>
</comment>
<dbReference type="AlphaFoldDB" id="A0A9W4SPU3"/>
<dbReference type="Proteomes" id="UP001153678">
    <property type="component" value="Unassembled WGS sequence"/>
</dbReference>
<dbReference type="OrthoDB" id="2963168at2759"/>
<dbReference type="Gene3D" id="3.30.420.40">
    <property type="match status" value="2"/>
</dbReference>
<sequence>MTDSIGKFEKLNNKLTSLLEENKKLKQQHKETLRINSELDEKLKESNEKVVLQALNLEKQLEEIKSLNQQHKSLQEENQRINSELKEKLQEKDEQLKKLKQKLLILEKQKNEFEIMSQNLEKALEILELDEINENDDKTFKEKISPLISEQHKKETTTFPLNDNDGIELSQIPPNYLGALMQKAPPDGIIVQDTWHDYHGRFKTNTALKYDNEYKNVISWGAPALAKRQIRRKQTVKANKPKSESNVLLVLTVPAEFSSNKIAIMRDCAFNAGLLKERRSTNLQFTTEAEAAAISCMKQLREHGLKAGDNFMVVDCGGGTVDLTIRKLINDNQMSETTERTGDFCGSTNIDNEFIKHLSRILGHNAMEMFRENHYEQMQYLIKEFCKSCKLPFNGEEQDFSSYELDLDLSVPMLKKYITNDMIEKIEEDEGIIEIGFNDIKSMFDPVVEKILRLIRAQLDNCSETISAIFLVGEFQQRVRNILIPGIPTTAIEKGAVLYGLSSMNSDLNVIASRVLKYTYGVKVRKFWTKNDPIDRKIYDERIDKFGCLAKRGTPMKINQKITCSFLPLYPTQTKVVFYLYYTKEYDAQYCDEPGMNLLGILTIDLSGSGLDNLSFGLAFGHMEVSATAINETKGKSYDINFEFNV</sequence>
<dbReference type="SUPFAM" id="SSF53067">
    <property type="entry name" value="Actin-like ATPase domain"/>
    <property type="match status" value="1"/>
</dbReference>
<protein>
    <submittedName>
        <fullName evidence="2">8434_t:CDS:1</fullName>
    </submittedName>
</protein>
<reference evidence="2" key="1">
    <citation type="submission" date="2022-08" db="EMBL/GenBank/DDBJ databases">
        <authorList>
            <person name="Kallberg Y."/>
            <person name="Tangrot J."/>
            <person name="Rosling A."/>
        </authorList>
    </citation>
    <scope>NUCLEOTIDE SEQUENCE</scope>
    <source>
        <strain evidence="2">Wild A</strain>
    </source>
</reference>
<dbReference type="Gene3D" id="3.90.640.10">
    <property type="entry name" value="Actin, Chain A, domain 4"/>
    <property type="match status" value="1"/>
</dbReference>
<feature type="coiled-coil region" evidence="1">
    <location>
        <begin position="8"/>
        <end position="130"/>
    </location>
</feature>
<proteinExistence type="predicted"/>
<dbReference type="PANTHER" id="PTHR14187">
    <property type="entry name" value="ALPHA KINASE/ELONGATION FACTOR 2 KINASE"/>
    <property type="match status" value="1"/>
</dbReference>
<evidence type="ECO:0000256" key="1">
    <source>
        <dbReference type="SAM" id="Coils"/>
    </source>
</evidence>
<name>A0A9W4SPU3_9GLOM</name>
<keyword evidence="3" id="KW-1185">Reference proteome</keyword>
<evidence type="ECO:0000313" key="2">
    <source>
        <dbReference type="EMBL" id="CAI2177006.1"/>
    </source>
</evidence>
<dbReference type="InterPro" id="IPR043129">
    <property type="entry name" value="ATPase_NBD"/>
</dbReference>
<evidence type="ECO:0000313" key="3">
    <source>
        <dbReference type="Proteomes" id="UP001153678"/>
    </source>
</evidence>
<accession>A0A9W4SPU3</accession>
<keyword evidence="1" id="KW-0175">Coiled coil</keyword>
<dbReference type="PANTHER" id="PTHR14187:SF5">
    <property type="entry name" value="HEAT SHOCK 70 KDA PROTEIN 12A"/>
    <property type="match status" value="1"/>
</dbReference>
<dbReference type="EMBL" id="CAMKVN010001594">
    <property type="protein sequence ID" value="CAI2177006.1"/>
    <property type="molecule type" value="Genomic_DNA"/>
</dbReference>